<evidence type="ECO:0000256" key="1">
    <source>
        <dbReference type="SAM" id="Coils"/>
    </source>
</evidence>
<keyword evidence="4" id="KW-1185">Reference proteome</keyword>
<reference evidence="3 4" key="1">
    <citation type="submission" date="2008-07" db="EMBL/GenBank/DDBJ databases">
        <authorList>
            <person name="El-Sayed N."/>
            <person name="Caler E."/>
            <person name="Inman J."/>
            <person name="Amedeo P."/>
            <person name="Hass B."/>
            <person name="Wortman J."/>
        </authorList>
    </citation>
    <scope>NUCLEOTIDE SEQUENCE [LARGE SCALE GENOMIC DNA]</scope>
    <source>
        <strain evidence="4">ATCC 50983 / TXsc</strain>
    </source>
</reference>
<dbReference type="OMA" id="RHEEACK"/>
<dbReference type="Proteomes" id="UP000007800">
    <property type="component" value="Unassembled WGS sequence"/>
</dbReference>
<dbReference type="InParanoid" id="C5LGG3"/>
<keyword evidence="1" id="KW-0175">Coiled coil</keyword>
<name>C5LGG3_PERM5</name>
<organism evidence="4">
    <name type="scientific">Perkinsus marinus (strain ATCC 50983 / TXsc)</name>
    <dbReference type="NCBI Taxonomy" id="423536"/>
    <lineage>
        <taxon>Eukaryota</taxon>
        <taxon>Sar</taxon>
        <taxon>Alveolata</taxon>
        <taxon>Perkinsozoa</taxon>
        <taxon>Perkinsea</taxon>
        <taxon>Perkinsida</taxon>
        <taxon>Perkinsidae</taxon>
        <taxon>Perkinsus</taxon>
    </lineage>
</organism>
<feature type="region of interest" description="Disordered" evidence="2">
    <location>
        <begin position="135"/>
        <end position="155"/>
    </location>
</feature>
<sequence length="2864" mass="317149">MGCVVNIGKTDDCDGDTTCLTGSYQGSWDLNTSAILPVIDEDKWKQLEVPAKGGPPLPLVPGLNIDDRESINADPQLRWDAEKYPVGLKATPHPKVEGPQLDEKVNNMMPNVAQLIDGVKVDLGKPVDYGALIGPSRGVSKDRPQPPSMFEKPELSWSQKCLKNRLSLDTTIPTYSITAAVPVESRGVEEWLPKKGNLTRLQEENPAAFAATTPDDDDVTEKKSTSPRGSSFLGGDDDDTEDIKNHIKATRALLTPNLKHTVGYWGDWMNRFCNGRFWTITCGQVAFRYTRSADNIRKKLTVEVKAATKMVSDLTKDVDELSKSDLQPLADLTDMERKKGDKGMMEKAEAVMKVLALLRPVVVETMTSQERGMKDVEEDIKKTVTQEKENYDELFEKVGWVVCIGLDDAAKFADIAQRNGKVLLTSTKKIYLNLMKSISVLIKKVYKLQRALLIVTARHAKHSTRILNELERTTRFFIARTDRADSTLRSFVTAGPERRKAIKTVMTQLGDYQKNIALKRFQRSASRMAGQSKRKVQATGHKAIRVLKVDDKDIRNRQKKSDRAFYARLRLLRRRRETITRDTLRDFGTADRHFSDEAGSDSVSKWPLVNDLLKAAEHQASAVDELGSEMHGIVEGAEGPHKLLGDSLKENERNMEARIEQETEEMKRDTSREATQVNADLKDLQMAAQNAAGRERTLGMAKVKEVERQEAAVEEAEKSQLDNADITRGQSEAEMKSDIGLAATQADGKLNNMADTVKSREEAEGRLVEAQAVEADERQGKMKQALSEGQTQRVAALDADMGAIAETNKEEYQRMQEQLKLEGNDEKKGVNATSSLVSGTADAVHNSEEQMGALHDEMSAANAKAQQGLDNALKDLDHLSSGGSAGLDHLQADETHDLTNSVQEVAETAHKDVAEARSDTKNRLQAALGEMHAQIGGMLGNEQEMDNTLIALSSDAAKAQTRAREIAHEKAAEHDEILGYLSRSYKQNRDDMSKLPSEIEAKGKKQLTNAKKLLSDEMQNRNKAIAAVAAEHIMAIGDLMKSVMDLLTKGEMQEEAKRRLLAEAESKMVDIERSKTKLQSLMGASGNETSGESGSMKRARGMMGDTQMELLHRREEMKQRLKKGLVFLDHHISDAHDFLQLHLRDLEKALRIMIEQFRKLLNGEAVTFAKSDQEDSAGTAKKLGGVEAGLEKDMNRNKVRLESILNVSSLCSKNRSFDENSGRQGIHDGLHDVAGATANAERDKAKEEIAKNDKVLAHGEEGVYGQLDGLGQKVSGEATEVGNSLGYNAIALRNVQRLADGERQTSSNDLKALIHTVSATKDSVMREMAESHGADLNALGRVEDVVAIVDTLTKSAFDEIQGLIGSSTGDFQSLDEMLDTLGSSTNSSVASMNKDVEEAVRKSDKFMNGIRPILAQMKEDASGYEKKDREIAAESISARKSVMKAVSDTSKEGDEVRAQAWKDVMSQDMRRRRRAPLWVALAALVVVTPGLSSPSPRLSIVANMSAEEIASLPVSSLASLTKGLWHTLTPLQVSKLPLRTLGEIPVQAVTLETLASYPPRTFRHSLPPTSQMEANQPSISDQQRILSQLDSDASITPESLLYEGTAAHAMLLQPMRGYWSDWTTWYCDKYFWWQWCGTVAFKRTEALRDKIKKMAARVKQAETESQQMTNQMDQFRLNDSMVLIDPEQKHDGLTSRASSLLKAVLVEQPAVGKAFEGLYPKLQDLEDEIKSEVDMNKQSLADKFTETSQVVANNLKQQAKHVLGQTVKMDKNLHKALRTLSRGVLKNSRTVARGSLKALKEAEKDSSRVERKSGKLLDTATRVIAIVNKLMANTAPSKHRLLMTILDQLKQKLLQQRVRQQSLVRPYEQRQKRIMDKERKAVIDLMKRDSRAALYNAEKEFSRGVNGRLLRMKSQRTVIQRTQNQDLSRENKALREWLSSEGKKEDSVNRQAADAGEAVERQLLASEESLIQHKRLMEDQLQEVEGNLKTVDNVVDRRLMASSDSMQRQLLGESELINGDLKKQVDEERERALGRNVYFEAQVGDVTRQAAIEKQEEARGVDGAERNLANEESRAEHDIASAGQKQEVRVRSLLEHGKGEVDGVAGAIASGGADELSRLDSIMSSLTATKTALTKSIEEDMGGVAEAQRGEFTRLRENVNNAYNDTEDGMSELDRVLSSMVGGMQSSVDGQEDLRKGLQGMSAILEKEAAKANGDIRDITGESAMALRHRSAEFKQEEVDAVRDVDGVLDNAIGGMKGRMKDEQKGMMRSLRGMLSELGSNEEGVSAVYDEAQGGMARVATKLREYKGDVVEENNKLQKYLVDAQGQEAQAALKIADGVERDGLARIAQTRKLLMEARQKAEEGTSEKDNQRARELRDAISQIDDMLNAAVQRGYKSRAALASVDSIGDSIRNRGSAFRNMGVEETQNAEKESERFVTARRDLMQQLSRYKNEIERARGSLARGVQVLDRGVRDRTEDMKKSIKLGREGLARIVGGIAAIMLKASKAELEEILNGDMTQDEKVQAVRRLFESGREKFGHDAAAVAEERNNAATKLAFALDSIIKQAGELGLSGDEMHAYVQRELEEEAGVTAEEFERVKAQLGGDLSKFKEMMANEKSKAIEMLKEQEVGEALRASSVDTGLGDLGNALLRAALEDGGQLGYNSLAAGRYISDARSTEGLFSHEARSLAHSALAMDQKLLEDIAAEKGVKMEETARVEHVQASFVSLVEDALVEIQKEMNRTSSAISSIEGLGGPSDELEKNLRDLAKRTATANSDLDKLKASYDPIFDEMKKKLMAYGKEQRKAKDAQLKEKKSIQKRFSAVDSELGRARSRLWAQVQGDIAEDVQAYQKSFAEGQDEFNRKK</sequence>
<accession>C5LGG3</accession>
<dbReference type="EMBL" id="GG681830">
    <property type="protein sequence ID" value="EER04149.1"/>
    <property type="molecule type" value="Genomic_DNA"/>
</dbReference>
<evidence type="ECO:0000313" key="3">
    <source>
        <dbReference type="EMBL" id="EER04149.1"/>
    </source>
</evidence>
<evidence type="ECO:0000256" key="2">
    <source>
        <dbReference type="SAM" id="MobiDB-lite"/>
    </source>
</evidence>
<gene>
    <name evidence="3" type="ORF">Pmar_PMAR019566</name>
</gene>
<feature type="region of interest" description="Disordered" evidence="2">
    <location>
        <begin position="202"/>
        <end position="241"/>
    </location>
</feature>
<feature type="coiled-coil region" evidence="1">
    <location>
        <begin position="2347"/>
        <end position="2374"/>
    </location>
</feature>
<dbReference type="GeneID" id="9045398"/>
<evidence type="ECO:0000313" key="4">
    <source>
        <dbReference type="Proteomes" id="UP000007800"/>
    </source>
</evidence>
<proteinExistence type="predicted"/>
<dbReference type="OrthoDB" id="10375531at2759"/>
<feature type="coiled-coil region" evidence="1">
    <location>
        <begin position="1644"/>
        <end position="1678"/>
    </location>
</feature>
<protein>
    <submittedName>
        <fullName evidence="3">Uncharacterized protein</fullName>
    </submittedName>
</protein>
<dbReference type="RefSeq" id="XP_002772333.1">
    <property type="nucleotide sequence ID" value="XM_002772287.1"/>
</dbReference>
<feature type="coiled-coil region" evidence="1">
    <location>
        <begin position="645"/>
        <end position="672"/>
    </location>
</feature>